<evidence type="ECO:0000313" key="2">
    <source>
        <dbReference type="Proteomes" id="UP000326354"/>
    </source>
</evidence>
<dbReference type="EMBL" id="AP019860">
    <property type="protein sequence ID" value="BBM82415.1"/>
    <property type="molecule type" value="Genomic_DNA"/>
</dbReference>
<dbReference type="AlphaFoldDB" id="A0A5S9F193"/>
<accession>A0A5S9F193</accession>
<proteinExistence type="predicted"/>
<dbReference type="KEGG" id="uam:UABAM_00758"/>
<reference evidence="1 2" key="1">
    <citation type="submission" date="2019-08" db="EMBL/GenBank/DDBJ databases">
        <title>Complete genome sequence of Candidatus Uab amorphum.</title>
        <authorList>
            <person name="Shiratori T."/>
            <person name="Suzuki S."/>
            <person name="Kakizawa Y."/>
            <person name="Ishida K."/>
        </authorList>
    </citation>
    <scope>NUCLEOTIDE SEQUENCE [LARGE SCALE GENOMIC DNA]</scope>
    <source>
        <strain evidence="1 2">SRT547</strain>
    </source>
</reference>
<name>A0A5S9F193_UABAM</name>
<evidence type="ECO:0000313" key="1">
    <source>
        <dbReference type="EMBL" id="BBM82415.1"/>
    </source>
</evidence>
<sequence length="183" mass="21430">MLRAFWVCFCVLCVSCSNTCKIPDSPIVTTTPFWEKNKDWQYYVLQVKEMQNQTKPLYQEAKQIILQIAQENTQEIVKIRKKNLSNTKLNAAQQQQVTKVWKDVIDLRRKFLYSAVIIADLRGEWRKYTKNCTVEKPSLSKELANLPSVHSLEKRIKVCDVLYDACLQLSLQNIEVINPYIEK</sequence>
<keyword evidence="2" id="KW-1185">Reference proteome</keyword>
<protein>
    <submittedName>
        <fullName evidence="1">Uncharacterized protein</fullName>
    </submittedName>
</protein>
<organism evidence="1 2">
    <name type="scientific">Uabimicrobium amorphum</name>
    <dbReference type="NCBI Taxonomy" id="2596890"/>
    <lineage>
        <taxon>Bacteria</taxon>
        <taxon>Pseudomonadati</taxon>
        <taxon>Planctomycetota</taxon>
        <taxon>Candidatus Uabimicrobiia</taxon>
        <taxon>Candidatus Uabimicrobiales</taxon>
        <taxon>Candidatus Uabimicrobiaceae</taxon>
        <taxon>Candidatus Uabimicrobium</taxon>
    </lineage>
</organism>
<gene>
    <name evidence="1" type="ORF">UABAM_00758</name>
</gene>
<dbReference type="Proteomes" id="UP000326354">
    <property type="component" value="Chromosome"/>
</dbReference>